<evidence type="ECO:0000313" key="4">
    <source>
        <dbReference type="RefSeq" id="XP_030063997.1"/>
    </source>
</evidence>
<keyword evidence="3" id="KW-1185">Reference proteome</keyword>
<sequence length="215" mass="24477">MDLLQRTALCTLLLQLVRSDHHCQNWLRKSHLSSKLTSECHSSVNVTGNATLFSHRPGPFKDVIVYYCRNGSESTSHAVVFNISHREYFEKIKGITYSDYYPIANLSIKHVTNEDAGTYVWFIHTVNDHGYVHSLLDVECETPPPNALPTQARLVTNSEHRMIPYHLLLVGVLAIGVILYLIRRYRNSRLGAQGQISESPPVYMIERQGLRESEA</sequence>
<protein>
    <submittedName>
        <fullName evidence="4">Uncharacterized protein LOC115473298</fullName>
    </submittedName>
</protein>
<keyword evidence="1" id="KW-0812">Transmembrane</keyword>
<keyword evidence="2" id="KW-0732">Signal</keyword>
<feature type="signal peptide" evidence="2">
    <location>
        <begin position="1"/>
        <end position="19"/>
    </location>
</feature>
<organism evidence="3 4">
    <name type="scientific">Microcaecilia unicolor</name>
    <dbReference type="NCBI Taxonomy" id="1415580"/>
    <lineage>
        <taxon>Eukaryota</taxon>
        <taxon>Metazoa</taxon>
        <taxon>Chordata</taxon>
        <taxon>Craniata</taxon>
        <taxon>Vertebrata</taxon>
        <taxon>Euteleostomi</taxon>
        <taxon>Amphibia</taxon>
        <taxon>Gymnophiona</taxon>
        <taxon>Siphonopidae</taxon>
        <taxon>Microcaecilia</taxon>
    </lineage>
</organism>
<dbReference type="GeneID" id="115473298"/>
<keyword evidence="1" id="KW-1133">Transmembrane helix</keyword>
<dbReference type="RefSeq" id="XP_030063997.1">
    <property type="nucleotide sequence ID" value="XM_030208137.1"/>
</dbReference>
<name>A0A6P7Y937_9AMPH</name>
<evidence type="ECO:0000313" key="3">
    <source>
        <dbReference type="Proteomes" id="UP000515156"/>
    </source>
</evidence>
<proteinExistence type="predicted"/>
<keyword evidence="1" id="KW-0472">Membrane</keyword>
<feature type="chain" id="PRO_5027605693" evidence="2">
    <location>
        <begin position="20"/>
        <end position="215"/>
    </location>
</feature>
<dbReference type="AlphaFoldDB" id="A0A6P7Y937"/>
<dbReference type="KEGG" id="muo:115473298"/>
<evidence type="ECO:0000256" key="2">
    <source>
        <dbReference type="SAM" id="SignalP"/>
    </source>
</evidence>
<gene>
    <name evidence="4" type="primary">LOC115473298</name>
</gene>
<dbReference type="InParanoid" id="A0A6P7Y937"/>
<evidence type="ECO:0000256" key="1">
    <source>
        <dbReference type="SAM" id="Phobius"/>
    </source>
</evidence>
<accession>A0A6P7Y937</accession>
<feature type="transmembrane region" description="Helical" evidence="1">
    <location>
        <begin position="163"/>
        <end position="182"/>
    </location>
</feature>
<reference evidence="4" key="1">
    <citation type="submission" date="2025-08" db="UniProtKB">
        <authorList>
            <consortium name="RefSeq"/>
        </authorList>
    </citation>
    <scope>IDENTIFICATION</scope>
</reference>
<dbReference type="OrthoDB" id="8959642at2759"/>
<dbReference type="Proteomes" id="UP000515156">
    <property type="component" value="Chromosome 6"/>
</dbReference>